<dbReference type="EMBL" id="JAACNO010001900">
    <property type="protein sequence ID" value="KAF4136757.1"/>
    <property type="molecule type" value="Genomic_DNA"/>
</dbReference>
<reference evidence="2" key="1">
    <citation type="submission" date="2020-04" db="EMBL/GenBank/DDBJ databases">
        <title>Hybrid Assembly of Korean Phytophthora infestans isolates.</title>
        <authorList>
            <person name="Prokchorchik M."/>
            <person name="Lee Y."/>
            <person name="Seo J."/>
            <person name="Cho J.-H."/>
            <person name="Park Y.-E."/>
            <person name="Jang D.-C."/>
            <person name="Im J.-S."/>
            <person name="Choi J.-G."/>
            <person name="Park H.-J."/>
            <person name="Lee G.-B."/>
            <person name="Lee Y.-G."/>
            <person name="Hong S.-Y."/>
            <person name="Cho K."/>
            <person name="Sohn K.H."/>
        </authorList>
    </citation>
    <scope>NUCLEOTIDE SEQUENCE</scope>
    <source>
        <strain evidence="2">KR_1_A1</strain>
        <strain evidence="3">KR_2_A2</strain>
    </source>
</reference>
<dbReference type="Proteomes" id="UP000602510">
    <property type="component" value="Unassembled WGS sequence"/>
</dbReference>
<name>A0A833T184_PHYIN</name>
<comment type="caution">
    <text evidence="2">The sequence shown here is derived from an EMBL/GenBank/DDBJ whole genome shotgun (WGS) entry which is preliminary data.</text>
</comment>
<accession>A0A833T184</accession>
<feature type="region of interest" description="Disordered" evidence="1">
    <location>
        <begin position="103"/>
        <end position="129"/>
    </location>
</feature>
<evidence type="ECO:0000313" key="4">
    <source>
        <dbReference type="Proteomes" id="UP000602510"/>
    </source>
</evidence>
<evidence type="ECO:0000313" key="2">
    <source>
        <dbReference type="EMBL" id="KAF4044248.1"/>
    </source>
</evidence>
<feature type="region of interest" description="Disordered" evidence="1">
    <location>
        <begin position="53"/>
        <end position="88"/>
    </location>
</feature>
<dbReference type="AlphaFoldDB" id="A0A833T184"/>
<dbReference type="EMBL" id="WSZM01000073">
    <property type="protein sequence ID" value="KAF4044248.1"/>
    <property type="molecule type" value="Genomic_DNA"/>
</dbReference>
<feature type="compositionally biased region" description="Basic and acidic residues" evidence="1">
    <location>
        <begin position="56"/>
        <end position="72"/>
    </location>
</feature>
<proteinExistence type="predicted"/>
<evidence type="ECO:0000313" key="3">
    <source>
        <dbReference type="EMBL" id="KAF4136757.1"/>
    </source>
</evidence>
<organism evidence="2 4">
    <name type="scientific">Phytophthora infestans</name>
    <name type="common">Potato late blight agent</name>
    <name type="synonym">Botrytis infestans</name>
    <dbReference type="NCBI Taxonomy" id="4787"/>
    <lineage>
        <taxon>Eukaryota</taxon>
        <taxon>Sar</taxon>
        <taxon>Stramenopiles</taxon>
        <taxon>Oomycota</taxon>
        <taxon>Peronosporomycetes</taxon>
        <taxon>Peronosporales</taxon>
        <taxon>Peronosporaceae</taxon>
        <taxon>Phytophthora</taxon>
    </lineage>
</organism>
<sequence>MSSSPIFVPTASNKEAREIRCGYRSKRCEFPRSLKRNKKLHRFCDYHRMKANVNQRRVDQKRREMTQRHTEDATESPRSTQDSSFLPNVAWYDDLDPQDLEYLNRLLSSEEYENMDPNGGDQSSTATNK</sequence>
<gene>
    <name evidence="2" type="ORF">GN244_ATG03337</name>
    <name evidence="3" type="ORF">GN958_ATG14027</name>
</gene>
<dbReference type="Proteomes" id="UP000704712">
    <property type="component" value="Unassembled WGS sequence"/>
</dbReference>
<feature type="compositionally biased region" description="Polar residues" evidence="1">
    <location>
        <begin position="120"/>
        <end position="129"/>
    </location>
</feature>
<protein>
    <submittedName>
        <fullName evidence="2">Uncharacterized protein</fullName>
    </submittedName>
</protein>
<feature type="compositionally biased region" description="Polar residues" evidence="1">
    <location>
        <begin position="76"/>
        <end position="86"/>
    </location>
</feature>
<evidence type="ECO:0000256" key="1">
    <source>
        <dbReference type="SAM" id="MobiDB-lite"/>
    </source>
</evidence>
<keyword evidence="4" id="KW-1185">Reference proteome</keyword>